<dbReference type="EMBL" id="JAWWNJ010000096">
    <property type="protein sequence ID" value="KAK6996735.1"/>
    <property type="molecule type" value="Genomic_DNA"/>
</dbReference>
<dbReference type="AlphaFoldDB" id="A0AAW0A079"/>
<reference evidence="2 3" key="1">
    <citation type="journal article" date="2024" name="J Genomics">
        <title>Draft genome sequencing and assembly of Favolaschia claudopus CIRM-BRFM 2984 isolated from oak limbs.</title>
        <authorList>
            <person name="Navarro D."/>
            <person name="Drula E."/>
            <person name="Chaduli D."/>
            <person name="Cazenave R."/>
            <person name="Ahrendt S."/>
            <person name="Wang J."/>
            <person name="Lipzen A."/>
            <person name="Daum C."/>
            <person name="Barry K."/>
            <person name="Grigoriev I.V."/>
            <person name="Favel A."/>
            <person name="Rosso M.N."/>
            <person name="Martin F."/>
        </authorList>
    </citation>
    <scope>NUCLEOTIDE SEQUENCE [LARGE SCALE GENOMIC DNA]</scope>
    <source>
        <strain evidence="2 3">CIRM-BRFM 2984</strain>
    </source>
</reference>
<dbReference type="Proteomes" id="UP001362999">
    <property type="component" value="Unassembled WGS sequence"/>
</dbReference>
<gene>
    <name evidence="2" type="ORF">R3P38DRAFT_2799601</name>
</gene>
<evidence type="ECO:0008006" key="4">
    <source>
        <dbReference type="Google" id="ProtNLM"/>
    </source>
</evidence>
<evidence type="ECO:0000313" key="3">
    <source>
        <dbReference type="Proteomes" id="UP001362999"/>
    </source>
</evidence>
<keyword evidence="3" id="KW-1185">Reference proteome</keyword>
<sequence>MELRRWRRVWNENWFGAPSTKYLGRMTAGEVGSRGVNRKTRGESDTLAVEDGVQIIQQAIQTKRCENRRRRRVRFGCSKGMVGARENSGVVSSAREDEGRRNTPGYDDSGSVAGNFEGAGRFGGKIGNERHTFVLARIVTEAVAYSLSLGKGLVGCVEYKTRGNLRIRPRTALGKWYTAKGSLVKETWDRWDGARRLRLRSSNVVLAGEMQMHGRRANNLRPSDKNENERRQQSTKRRVEDSKTMVSKGLEDPPDLIRDMEHFRLAAEVGPEVPLLNASFRIWKLCSLLAWFGTTGWIFRCSTTNSILTFDRSRTGVLELQMATITDREMQKIRNVDIITQNIHATLVQCLEFVIEYGYLAMERVFWSKCRIYGPYELPHEIRGFKHVQNASTIVERVKLVDRHEPGRSVVTVVTSALSGRLNGNRKSSRLIQGGAKKKRNIMGRSRIEEEVQREDVLGEKYYGPGWQGAGPLPRAVGRAESMRTSAGIFGNVFRNVFLLRGF</sequence>
<feature type="region of interest" description="Disordered" evidence="1">
    <location>
        <begin position="86"/>
        <end position="110"/>
    </location>
</feature>
<feature type="compositionally biased region" description="Basic and acidic residues" evidence="1">
    <location>
        <begin position="222"/>
        <end position="253"/>
    </location>
</feature>
<name>A0AAW0A079_9AGAR</name>
<organism evidence="2 3">
    <name type="scientific">Favolaschia claudopus</name>
    <dbReference type="NCBI Taxonomy" id="2862362"/>
    <lineage>
        <taxon>Eukaryota</taxon>
        <taxon>Fungi</taxon>
        <taxon>Dikarya</taxon>
        <taxon>Basidiomycota</taxon>
        <taxon>Agaricomycotina</taxon>
        <taxon>Agaricomycetes</taxon>
        <taxon>Agaricomycetidae</taxon>
        <taxon>Agaricales</taxon>
        <taxon>Marasmiineae</taxon>
        <taxon>Mycenaceae</taxon>
        <taxon>Favolaschia</taxon>
    </lineage>
</organism>
<comment type="caution">
    <text evidence="2">The sequence shown here is derived from an EMBL/GenBank/DDBJ whole genome shotgun (WGS) entry which is preliminary data.</text>
</comment>
<evidence type="ECO:0000313" key="2">
    <source>
        <dbReference type="EMBL" id="KAK6996735.1"/>
    </source>
</evidence>
<accession>A0AAW0A079</accession>
<feature type="region of interest" description="Disordered" evidence="1">
    <location>
        <begin position="215"/>
        <end position="253"/>
    </location>
</feature>
<protein>
    <recommendedName>
        <fullName evidence="4">Ribosomal protein S3</fullName>
    </recommendedName>
</protein>
<proteinExistence type="predicted"/>
<evidence type="ECO:0000256" key="1">
    <source>
        <dbReference type="SAM" id="MobiDB-lite"/>
    </source>
</evidence>